<dbReference type="Proteomes" id="UP000642468">
    <property type="component" value="Unassembled WGS sequence"/>
</dbReference>
<dbReference type="Gene3D" id="2.60.120.260">
    <property type="entry name" value="Galactose-binding domain-like"/>
    <property type="match status" value="1"/>
</dbReference>
<accession>A0ABR8JGF4</accession>
<protein>
    <submittedName>
        <fullName evidence="3">Carbohydrate binding domain-containing protein</fullName>
    </submittedName>
</protein>
<evidence type="ECO:0000256" key="1">
    <source>
        <dbReference type="ARBA" id="ARBA00022801"/>
    </source>
</evidence>
<dbReference type="PROSITE" id="PS51257">
    <property type="entry name" value="PROKAR_LIPOPROTEIN"/>
    <property type="match status" value="1"/>
</dbReference>
<feature type="domain" description="CBM-cenC" evidence="2">
    <location>
        <begin position="30"/>
        <end position="159"/>
    </location>
</feature>
<name>A0ABR8JGF4_9BACT</name>
<dbReference type="InterPro" id="IPR003305">
    <property type="entry name" value="CenC_carb-bd"/>
</dbReference>
<proteinExistence type="predicted"/>
<dbReference type="EMBL" id="JACWZZ010000001">
    <property type="protein sequence ID" value="MBD2713634.1"/>
    <property type="molecule type" value="Genomic_DNA"/>
</dbReference>
<dbReference type="InterPro" id="IPR008979">
    <property type="entry name" value="Galactose-bd-like_sf"/>
</dbReference>
<evidence type="ECO:0000259" key="2">
    <source>
        <dbReference type="Pfam" id="PF02018"/>
    </source>
</evidence>
<keyword evidence="1" id="KW-0378">Hydrolase</keyword>
<evidence type="ECO:0000313" key="4">
    <source>
        <dbReference type="Proteomes" id="UP000642468"/>
    </source>
</evidence>
<keyword evidence="4" id="KW-1185">Reference proteome</keyword>
<dbReference type="Pfam" id="PF02018">
    <property type="entry name" value="CBM_4_9"/>
    <property type="match status" value="1"/>
</dbReference>
<dbReference type="SUPFAM" id="SSF49785">
    <property type="entry name" value="Galactose-binding domain-like"/>
    <property type="match status" value="1"/>
</dbReference>
<gene>
    <name evidence="3" type="ORF">IC231_01155</name>
</gene>
<evidence type="ECO:0000313" key="3">
    <source>
        <dbReference type="EMBL" id="MBD2713634.1"/>
    </source>
</evidence>
<reference evidence="3 4" key="1">
    <citation type="submission" date="2020-09" db="EMBL/GenBank/DDBJ databases">
        <authorList>
            <person name="Kim M.K."/>
        </authorList>
    </citation>
    <scope>NUCLEOTIDE SEQUENCE [LARGE SCALE GENOMIC DNA]</scope>
    <source>
        <strain evidence="3 4">BT646</strain>
    </source>
</reference>
<sequence>MKKTLFSLGILGALLSACSKSEPEASDNAKVITANDFESVDGWMPTVPSLTRDQAHSGKYSIRVDGNTEFSLGYGNLLGKVSPTKLRKLNVEAWVYAASAKSQARLGVQVTDPVTGKEIFGDGITITDQVKDYKKWVKISKEIVLPENITATQVLKVFLWRASASDAAYMDDIRVVAVE</sequence>
<organism evidence="3 4">
    <name type="scientific">Hymenobacter duratus</name>
    <dbReference type="NCBI Taxonomy" id="2771356"/>
    <lineage>
        <taxon>Bacteria</taxon>
        <taxon>Pseudomonadati</taxon>
        <taxon>Bacteroidota</taxon>
        <taxon>Cytophagia</taxon>
        <taxon>Cytophagales</taxon>
        <taxon>Hymenobacteraceae</taxon>
        <taxon>Hymenobacter</taxon>
    </lineage>
</organism>
<dbReference type="RefSeq" id="WP_190782791.1">
    <property type="nucleotide sequence ID" value="NZ_JACWZZ010000001.1"/>
</dbReference>
<comment type="caution">
    <text evidence="3">The sequence shown here is derived from an EMBL/GenBank/DDBJ whole genome shotgun (WGS) entry which is preliminary data.</text>
</comment>